<evidence type="ECO:0000313" key="1">
    <source>
        <dbReference type="EMBL" id="MBB2201995.1"/>
    </source>
</evidence>
<reference evidence="1 2" key="1">
    <citation type="submission" date="2020-04" db="EMBL/GenBank/DDBJ databases">
        <title>Description of novel Gluconacetobacter.</title>
        <authorList>
            <person name="Sombolestani A."/>
        </authorList>
    </citation>
    <scope>NUCLEOTIDE SEQUENCE [LARGE SCALE GENOMIC DNA]</scope>
    <source>
        <strain evidence="1 2">LMG 27802</strain>
    </source>
</reference>
<protein>
    <submittedName>
        <fullName evidence="1">UPF0262 family protein</fullName>
    </submittedName>
</protein>
<dbReference type="AlphaFoldDB" id="A0A7W4K7V9"/>
<dbReference type="Pfam" id="PF06793">
    <property type="entry name" value="UPF0262"/>
    <property type="match status" value="1"/>
</dbReference>
<proteinExistence type="predicted"/>
<comment type="caution">
    <text evidence="1">The sequence shown here is derived from an EMBL/GenBank/DDBJ whole genome shotgun (WGS) entry which is preliminary data.</text>
</comment>
<name>A0A7W4K7V9_9PROT</name>
<evidence type="ECO:0000313" key="2">
    <source>
        <dbReference type="Proteomes" id="UP000578030"/>
    </source>
</evidence>
<accession>A0A7W4K7V9</accession>
<sequence>MGPQKGFSVHPSPDAGPGSLAHVILDDVDGGLLASQTRRNDVDQAVADLRQTARFMPEGLTGPFNLHLSVQTNGLIFDLRHADDDRPLRIYRVSLMPFRRLIKDYILLVDSFDEAVTEGNTMRVRAIDMGRRGLHNDGAELMIDRLRGKIEMDAETARRLFTLACVLQQRR</sequence>
<gene>
    <name evidence="1" type="ORF">HLH28_10480</name>
</gene>
<organism evidence="1 2">
    <name type="scientific">Gluconacetobacter tumulisoli</name>
    <dbReference type="NCBI Taxonomy" id="1286189"/>
    <lineage>
        <taxon>Bacteria</taxon>
        <taxon>Pseudomonadati</taxon>
        <taxon>Pseudomonadota</taxon>
        <taxon>Alphaproteobacteria</taxon>
        <taxon>Acetobacterales</taxon>
        <taxon>Acetobacteraceae</taxon>
        <taxon>Gluconacetobacter</taxon>
    </lineage>
</organism>
<dbReference type="InterPro" id="IPR008321">
    <property type="entry name" value="UCP032146"/>
</dbReference>
<keyword evidence="2" id="KW-1185">Reference proteome</keyword>
<dbReference type="NCBIfam" id="NF002769">
    <property type="entry name" value="PRK02853.1"/>
    <property type="match status" value="1"/>
</dbReference>
<dbReference type="EMBL" id="JABEQM010000007">
    <property type="protein sequence ID" value="MBB2201995.1"/>
    <property type="molecule type" value="Genomic_DNA"/>
</dbReference>
<dbReference type="Proteomes" id="UP000578030">
    <property type="component" value="Unassembled WGS sequence"/>
</dbReference>